<dbReference type="AlphaFoldDB" id="A0A0R1MBB9"/>
<dbReference type="PATRIC" id="fig|1423777.3.peg.377"/>
<dbReference type="Proteomes" id="UP000051686">
    <property type="component" value="Unassembled WGS sequence"/>
</dbReference>
<keyword evidence="2" id="KW-0813">Transport</keyword>
<dbReference type="InterPro" id="IPR017871">
    <property type="entry name" value="ABC_transporter-like_CS"/>
</dbReference>
<evidence type="ECO:0000256" key="4">
    <source>
        <dbReference type="ARBA" id="ARBA00022840"/>
    </source>
</evidence>
<keyword evidence="3" id="KW-0547">Nucleotide-binding</keyword>
<comment type="similarity">
    <text evidence="1">Belongs to the ABC transporter superfamily.</text>
</comment>
<dbReference type="SMART" id="SM00382">
    <property type="entry name" value="AAA"/>
    <property type="match status" value="1"/>
</dbReference>
<dbReference type="CDD" id="cd03255">
    <property type="entry name" value="ABC_MJ0796_LolCDE_FtsE"/>
    <property type="match status" value="1"/>
</dbReference>
<proteinExistence type="inferred from homology"/>
<dbReference type="SUPFAM" id="SSF52540">
    <property type="entry name" value="P-loop containing nucleoside triphosphate hydrolases"/>
    <property type="match status" value="1"/>
</dbReference>
<dbReference type="PANTHER" id="PTHR24220">
    <property type="entry name" value="IMPORT ATP-BINDING PROTEIN"/>
    <property type="match status" value="1"/>
</dbReference>
<dbReference type="InterPro" id="IPR015854">
    <property type="entry name" value="ABC_transpr_LolD-like"/>
</dbReference>
<dbReference type="GO" id="GO:0005524">
    <property type="term" value="F:ATP binding"/>
    <property type="evidence" value="ECO:0007669"/>
    <property type="project" value="UniProtKB-KW"/>
</dbReference>
<evidence type="ECO:0000259" key="5">
    <source>
        <dbReference type="PROSITE" id="PS50893"/>
    </source>
</evidence>
<keyword evidence="7" id="KW-1185">Reference proteome</keyword>
<evidence type="ECO:0000313" key="7">
    <source>
        <dbReference type="Proteomes" id="UP000051686"/>
    </source>
</evidence>
<dbReference type="InterPro" id="IPR003593">
    <property type="entry name" value="AAA+_ATPase"/>
</dbReference>
<dbReference type="Gene3D" id="3.40.50.300">
    <property type="entry name" value="P-loop containing nucleotide triphosphate hydrolases"/>
    <property type="match status" value="1"/>
</dbReference>
<dbReference type="OrthoDB" id="9791546at2"/>
<dbReference type="InterPro" id="IPR003439">
    <property type="entry name" value="ABC_transporter-like_ATP-bd"/>
</dbReference>
<dbReference type="PROSITE" id="PS50893">
    <property type="entry name" value="ABC_TRANSPORTER_2"/>
    <property type="match status" value="1"/>
</dbReference>
<dbReference type="Pfam" id="PF00005">
    <property type="entry name" value="ABC_tran"/>
    <property type="match status" value="1"/>
</dbReference>
<dbReference type="EMBL" id="AZEH01000020">
    <property type="protein sequence ID" value="KRL05613.1"/>
    <property type="molecule type" value="Genomic_DNA"/>
</dbReference>
<evidence type="ECO:0000256" key="3">
    <source>
        <dbReference type="ARBA" id="ARBA00022741"/>
    </source>
</evidence>
<accession>A0A0R1MBB9</accession>
<dbReference type="GO" id="GO:0016887">
    <property type="term" value="F:ATP hydrolysis activity"/>
    <property type="evidence" value="ECO:0007669"/>
    <property type="project" value="InterPro"/>
</dbReference>
<dbReference type="GO" id="GO:0022857">
    <property type="term" value="F:transmembrane transporter activity"/>
    <property type="evidence" value="ECO:0007669"/>
    <property type="project" value="TreeGrafter"/>
</dbReference>
<dbReference type="InterPro" id="IPR017911">
    <property type="entry name" value="MacB-like_ATP-bd"/>
</dbReference>
<dbReference type="PROSITE" id="PS00211">
    <property type="entry name" value="ABC_TRANSPORTER_1"/>
    <property type="match status" value="1"/>
</dbReference>
<dbReference type="InterPro" id="IPR027417">
    <property type="entry name" value="P-loop_NTPase"/>
</dbReference>
<gene>
    <name evidence="6" type="ORF">FD46_GL000357</name>
</gene>
<evidence type="ECO:0000256" key="1">
    <source>
        <dbReference type="ARBA" id="ARBA00005417"/>
    </source>
</evidence>
<dbReference type="GO" id="GO:0005886">
    <property type="term" value="C:plasma membrane"/>
    <property type="evidence" value="ECO:0007669"/>
    <property type="project" value="TreeGrafter"/>
</dbReference>
<dbReference type="RefSeq" id="WP_057895359.1">
    <property type="nucleotide sequence ID" value="NZ_AZEH01000020.1"/>
</dbReference>
<name>A0A0R1MBB9_9LACO</name>
<sequence length="218" mass="24272">MLKTNRVGYWYGDAENKLFENVNLEFLKGRLYSIIGKSGSGKTTFLSLIAGLARPSEGSIEFNGRELSKIGLLNYRKKCVSMVFQSYNLFSYMSAIENILTAMSITGSKNAGNKKYVLEMLDQVGIDEASAKRRVSRLSGGQQQRVAIVRTMCCDAQLVVADEPTGNLDETSTKDVLSLLQKIAHEQQKCVILVTHELDVAKACDSVIELHQKKFEYV</sequence>
<keyword evidence="4" id="KW-0067">ATP-binding</keyword>
<evidence type="ECO:0000313" key="6">
    <source>
        <dbReference type="EMBL" id="KRL05613.1"/>
    </source>
</evidence>
<evidence type="ECO:0000256" key="2">
    <source>
        <dbReference type="ARBA" id="ARBA00022448"/>
    </source>
</evidence>
<dbReference type="STRING" id="1423777.FD46_GL000357"/>
<comment type="caution">
    <text evidence="6">The sequence shown here is derived from an EMBL/GenBank/DDBJ whole genome shotgun (WGS) entry which is preliminary data.</text>
</comment>
<protein>
    <submittedName>
        <fullName evidence="6">Peptide ABC transporter ATPase</fullName>
    </submittedName>
</protein>
<organism evidence="6 7">
    <name type="scientific">Liquorilactobacillus oeni DSM 19972</name>
    <dbReference type="NCBI Taxonomy" id="1423777"/>
    <lineage>
        <taxon>Bacteria</taxon>
        <taxon>Bacillati</taxon>
        <taxon>Bacillota</taxon>
        <taxon>Bacilli</taxon>
        <taxon>Lactobacillales</taxon>
        <taxon>Lactobacillaceae</taxon>
        <taxon>Liquorilactobacillus</taxon>
    </lineage>
</organism>
<dbReference type="PANTHER" id="PTHR24220:SF689">
    <property type="entry name" value="LIPOPROTEIN-RELEASING SYSTEM ATP-BINDING PROTEIN LOLD"/>
    <property type="match status" value="1"/>
</dbReference>
<reference evidence="6 7" key="1">
    <citation type="journal article" date="2015" name="Genome Announc.">
        <title>Expanding the biotechnology potential of lactobacilli through comparative genomics of 213 strains and associated genera.</title>
        <authorList>
            <person name="Sun Z."/>
            <person name="Harris H.M."/>
            <person name="McCann A."/>
            <person name="Guo C."/>
            <person name="Argimon S."/>
            <person name="Zhang W."/>
            <person name="Yang X."/>
            <person name="Jeffery I.B."/>
            <person name="Cooney J.C."/>
            <person name="Kagawa T.F."/>
            <person name="Liu W."/>
            <person name="Song Y."/>
            <person name="Salvetti E."/>
            <person name="Wrobel A."/>
            <person name="Rasinkangas P."/>
            <person name="Parkhill J."/>
            <person name="Rea M.C."/>
            <person name="O'Sullivan O."/>
            <person name="Ritari J."/>
            <person name="Douillard F.P."/>
            <person name="Paul Ross R."/>
            <person name="Yang R."/>
            <person name="Briner A.E."/>
            <person name="Felis G.E."/>
            <person name="de Vos W.M."/>
            <person name="Barrangou R."/>
            <person name="Klaenhammer T.R."/>
            <person name="Caufield P.W."/>
            <person name="Cui Y."/>
            <person name="Zhang H."/>
            <person name="O'Toole P.W."/>
        </authorList>
    </citation>
    <scope>NUCLEOTIDE SEQUENCE [LARGE SCALE GENOMIC DNA]</scope>
    <source>
        <strain evidence="6 7">DSM 19972</strain>
    </source>
</reference>
<feature type="domain" description="ABC transporter" evidence="5">
    <location>
        <begin position="2"/>
        <end position="218"/>
    </location>
</feature>